<dbReference type="Pfam" id="PF07677">
    <property type="entry name" value="A2M_recep"/>
    <property type="match status" value="1"/>
</dbReference>
<dbReference type="SMART" id="SM01419">
    <property type="entry name" value="Thiol-ester_cl"/>
    <property type="match status" value="1"/>
</dbReference>
<dbReference type="Gene3D" id="2.60.40.1940">
    <property type="match status" value="1"/>
</dbReference>
<evidence type="ECO:0000256" key="6">
    <source>
        <dbReference type="ARBA" id="ARBA00023157"/>
    </source>
</evidence>
<dbReference type="Pfam" id="PF00207">
    <property type="entry name" value="A2M"/>
    <property type="match status" value="1"/>
</dbReference>
<evidence type="ECO:0000259" key="10">
    <source>
        <dbReference type="SMART" id="SM01360"/>
    </source>
</evidence>
<keyword evidence="6" id="KW-1015">Disulfide bond</keyword>
<evidence type="ECO:0000256" key="2">
    <source>
        <dbReference type="ARBA" id="ARBA00022690"/>
    </source>
</evidence>
<dbReference type="InterPro" id="IPR047565">
    <property type="entry name" value="Alpha-macroglob_thiol-ester_cl"/>
</dbReference>
<dbReference type="SMART" id="SM01359">
    <property type="entry name" value="A2M_N_2"/>
    <property type="match status" value="1"/>
</dbReference>
<dbReference type="InterPro" id="IPR013783">
    <property type="entry name" value="Ig-like_fold"/>
</dbReference>
<gene>
    <name evidence="13" type="primary">LOC111124694</name>
</gene>
<dbReference type="SUPFAM" id="SSF81296">
    <property type="entry name" value="E set domains"/>
    <property type="match status" value="1"/>
</dbReference>
<dbReference type="OrthoDB" id="9998011at2759"/>
<dbReference type="GO" id="GO:0004867">
    <property type="term" value="F:serine-type endopeptidase inhibitor activity"/>
    <property type="evidence" value="ECO:0007669"/>
    <property type="project" value="UniProtKB-KW"/>
</dbReference>
<proteinExistence type="inferred from homology"/>
<dbReference type="Gene3D" id="2.60.120.1540">
    <property type="match status" value="1"/>
</dbReference>
<sequence>MEGLKVSLLILLSVISCSVAKNSYVVMFPKTIRPNLDTNINVQLLDPTRAQGTTVVVRLLDDKNATIVSRTRTTDPQNPTMLSIPLQMPSTLTPGIEYGIQVQGEGGTNFNNYTKVNFDSKYSSIMIQTDKAIYKPGQTINFRVFGMYPDLTLVNDNIDVEIYDPMGNKIAQWKNKVPDNGVFTDSLVMSDHPLLGEWRIKAVQGNEAYTKTVTVDEYVLPKFDVTLELPPYGLSNRNLTGIKVISKYTFGKPVKGVVDIRLRPPYLSRSPWSIDNRKKQGLIDEISHSAPINGEYKFDVENSKLKSLDKWLDYSDILFEVNVTESITGLRQNASGTVRFYPHENKVEFLESLPKTYKPGLKYTILGRVTRQDDTPVSLPTASRVKLTVTHTYPLPTTTTSTTTTTTTARPPPVAGEAAPLEGGMPPLVDEPFIIPDRRWNWQPTTKDEKLEPVFLDVDADGIFKYEMEIPDNVKRVSVEAQYEKGNSYLSLNPSKSPSDSFMQVTLLNPDVKPKTGLSSNFQLDTSELTPIVYYQIISKGQVVASGEIPMMSSRRKTFSVPITTEMAPKARLIVHYVREDGEIVTDALTFNIDGTFKNKVDIDFDVKETRPGKEVVVSVKADPDSTVHLLAVDKSVLILRNDNDIKEDRVTDELNSYDSAGSFGGVRPFGRWWPRPSGGEDADDVFRNNGVVVLTDALVYNYEEPWLEPMPMLEGMGGIAMMAEQNVMRMAFKAVPNEALGGAASPSPSAPPRVRKLFPETWLWSNASTGPDGMTSLSVPVPDTITTWVATAFAVSPSSGLGLSPSPANLKVFQPFFVSLTMPYSVTRGELVVLQANVFNYLDRDVRVLVIIDKNESFKNLVTYIQDNQVKKGRFSARVGRTFNMTAGEIYPVYFPIIPTETGDLKINITVISTGPSDAVIRYLKVEPEGVEKEFNNPVLINPGTAGTFLQQIPLSFPAKTVAGSRRIRASVIGDLMGPSISGLDSLLKMPYGCGEQNMLNFAPNIFVQKYLTITNNLTPDLEKKAKEYMIKGYQREMTYSHDDGSYSAFGKSDKSGTTWLTAFVVKSFSQAADFITIDENVVQKAVTWLVSQQNENGTFREPGRVLHKEMQGGSASGERALTAFVLIALKEAEVVPGVSELTGRAIQKARTYLENDIELLEDLYELALVGYALQITNSPRVQEVMNKLDAKATIKDGTKYWTKPETGIQWKGWAPPKDQAKAVDIETTAYALLSLGVQKDLEGGLPVLKWITSQRNPEGGFSSTQDTIIALQSLAEFATMVFSPNFNMRVRLTSKTPEVPFQQEFVIDQNNALVLQTADIPVDVKQLEIQGTGSGVALAEISTYFNVDEEIEVSSFDVNVTLFDETTKGFTVKVCGRWLKKGNSGMSMMDIGIPSGMTPDMDTLDTSKAPMYKRSEMGYRKLSLYFDEFDSQAQCASIYMANTDKVAEKQPSVIRLYDYYEPKNQATTFYTSRVLADSGVCDVCGTECFCSAKP</sequence>
<keyword evidence="3 8" id="KW-0732">Signal</keyword>
<feature type="signal peptide" evidence="8">
    <location>
        <begin position="1"/>
        <end position="20"/>
    </location>
</feature>
<dbReference type="SMART" id="SM01361">
    <property type="entry name" value="A2M_recep"/>
    <property type="match status" value="1"/>
</dbReference>
<dbReference type="InterPro" id="IPR019742">
    <property type="entry name" value="MacrogloblnA2_CS"/>
</dbReference>
<dbReference type="Gene3D" id="2.60.40.10">
    <property type="entry name" value="Immunoglobulins"/>
    <property type="match status" value="2"/>
</dbReference>
<accession>A0A8B8D7B8</accession>
<dbReference type="GeneID" id="111124694"/>
<dbReference type="RefSeq" id="XP_022323515.1">
    <property type="nucleotide sequence ID" value="XM_022467807.1"/>
</dbReference>
<dbReference type="PROSITE" id="PS51257">
    <property type="entry name" value="PROKAR_LIPOPROTEIN"/>
    <property type="match status" value="1"/>
</dbReference>
<dbReference type="Gene3D" id="6.20.50.160">
    <property type="match status" value="1"/>
</dbReference>
<dbReference type="KEGG" id="cvn:111124694"/>
<evidence type="ECO:0000256" key="5">
    <source>
        <dbReference type="ARBA" id="ARBA00022966"/>
    </source>
</evidence>
<evidence type="ECO:0000256" key="1">
    <source>
        <dbReference type="ARBA" id="ARBA00010952"/>
    </source>
</evidence>
<dbReference type="SMART" id="SM01360">
    <property type="entry name" value="A2M"/>
    <property type="match status" value="1"/>
</dbReference>
<dbReference type="Proteomes" id="UP000694844">
    <property type="component" value="Chromosome 3"/>
</dbReference>
<dbReference type="PANTHER" id="PTHR11412">
    <property type="entry name" value="MACROGLOBULIN / COMPLEMENT"/>
    <property type="match status" value="1"/>
</dbReference>
<dbReference type="Pfam" id="PF07678">
    <property type="entry name" value="TED_complement"/>
    <property type="match status" value="1"/>
</dbReference>
<feature type="domain" description="Alpha-macroglobulin receptor-binding" evidence="11">
    <location>
        <begin position="1386"/>
        <end position="1472"/>
    </location>
</feature>
<dbReference type="Pfam" id="PF01835">
    <property type="entry name" value="MG2"/>
    <property type="match status" value="1"/>
</dbReference>
<evidence type="ECO:0000313" key="13">
    <source>
        <dbReference type="RefSeq" id="XP_022323515.1"/>
    </source>
</evidence>
<evidence type="ECO:0000256" key="7">
    <source>
        <dbReference type="ARBA" id="ARBA00023180"/>
    </source>
</evidence>
<keyword evidence="5" id="KW-0882">Thioester bond</keyword>
<protein>
    <submittedName>
        <fullName evidence="13">CD109 antigen-like isoform X1</fullName>
    </submittedName>
</protein>
<dbReference type="InterPro" id="IPR050473">
    <property type="entry name" value="A2M/Complement_sys"/>
</dbReference>
<dbReference type="Pfam" id="PF07703">
    <property type="entry name" value="A2M_BRD"/>
    <property type="match status" value="1"/>
</dbReference>
<evidence type="ECO:0000259" key="11">
    <source>
        <dbReference type="SMART" id="SM01361"/>
    </source>
</evidence>
<dbReference type="InterPro" id="IPR002890">
    <property type="entry name" value="MG2"/>
</dbReference>
<dbReference type="InterPro" id="IPR011626">
    <property type="entry name" value="Alpha-macroglobulin_TED"/>
</dbReference>
<dbReference type="FunFam" id="2.60.40.1930:FF:000001">
    <property type="entry name" value="CD109 isoform 3"/>
    <property type="match status" value="1"/>
</dbReference>
<dbReference type="Pfam" id="PF17791">
    <property type="entry name" value="MG3"/>
    <property type="match status" value="1"/>
</dbReference>
<evidence type="ECO:0000256" key="8">
    <source>
        <dbReference type="SAM" id="SignalP"/>
    </source>
</evidence>
<dbReference type="CDD" id="cd02897">
    <property type="entry name" value="A2M_2"/>
    <property type="match status" value="1"/>
</dbReference>
<dbReference type="InterPro" id="IPR041813">
    <property type="entry name" value="A2M_TED"/>
</dbReference>
<keyword evidence="4" id="KW-0722">Serine protease inhibitor</keyword>
<keyword evidence="2" id="KW-0646">Protease inhibitor</keyword>
<dbReference type="Gene3D" id="2.60.40.2950">
    <property type="match status" value="1"/>
</dbReference>
<dbReference type="InterPro" id="IPR014756">
    <property type="entry name" value="Ig_E-set"/>
</dbReference>
<dbReference type="GO" id="GO:0005615">
    <property type="term" value="C:extracellular space"/>
    <property type="evidence" value="ECO:0007669"/>
    <property type="project" value="InterPro"/>
</dbReference>
<feature type="domain" description="Alpha-2-macroglobulin" evidence="10">
    <location>
        <begin position="762"/>
        <end position="853"/>
    </location>
</feature>
<keyword evidence="12" id="KW-1185">Reference proteome</keyword>
<dbReference type="InterPro" id="IPR009048">
    <property type="entry name" value="A-macroglobulin_rcpt-bd"/>
</dbReference>
<organism evidence="12 13">
    <name type="scientific">Crassostrea virginica</name>
    <name type="common">Eastern oyster</name>
    <dbReference type="NCBI Taxonomy" id="6565"/>
    <lineage>
        <taxon>Eukaryota</taxon>
        <taxon>Metazoa</taxon>
        <taxon>Spiralia</taxon>
        <taxon>Lophotrochozoa</taxon>
        <taxon>Mollusca</taxon>
        <taxon>Bivalvia</taxon>
        <taxon>Autobranchia</taxon>
        <taxon>Pteriomorphia</taxon>
        <taxon>Ostreida</taxon>
        <taxon>Ostreoidea</taxon>
        <taxon>Ostreidae</taxon>
        <taxon>Crassostrea</taxon>
    </lineage>
</organism>
<name>A0A8B8D7B8_CRAVI</name>
<evidence type="ECO:0000256" key="3">
    <source>
        <dbReference type="ARBA" id="ARBA00022729"/>
    </source>
</evidence>
<dbReference type="InterPro" id="IPR011625">
    <property type="entry name" value="A2M_N_BRD"/>
</dbReference>
<dbReference type="PANTHER" id="PTHR11412:SF136">
    <property type="entry name" value="CD109 ANTIGEN"/>
    <property type="match status" value="1"/>
</dbReference>
<dbReference type="Gene3D" id="1.50.10.20">
    <property type="match status" value="1"/>
</dbReference>
<dbReference type="Gene3D" id="2.20.130.20">
    <property type="match status" value="1"/>
</dbReference>
<dbReference type="FunFam" id="1.50.10.20:FF:000001">
    <property type="entry name" value="CD109 isoform 1"/>
    <property type="match status" value="1"/>
</dbReference>
<comment type="similarity">
    <text evidence="1">Belongs to the protease inhibitor I39 (alpha-2-macroglobulin) family.</text>
</comment>
<dbReference type="SUPFAM" id="SSF49410">
    <property type="entry name" value="Alpha-macroglobulin receptor domain"/>
    <property type="match status" value="1"/>
</dbReference>
<dbReference type="Gene3D" id="2.60.40.1930">
    <property type="match status" value="2"/>
</dbReference>
<dbReference type="PROSITE" id="PS00477">
    <property type="entry name" value="ALPHA_2_MACROGLOBULIN"/>
    <property type="match status" value="1"/>
</dbReference>
<evidence type="ECO:0000256" key="4">
    <source>
        <dbReference type="ARBA" id="ARBA00022900"/>
    </source>
</evidence>
<dbReference type="InterPro" id="IPR001599">
    <property type="entry name" value="Macroglobln_a2"/>
</dbReference>
<dbReference type="SUPFAM" id="SSF48239">
    <property type="entry name" value="Terpenoid cyclases/Protein prenyltransferases"/>
    <property type="match status" value="1"/>
</dbReference>
<dbReference type="InterPro" id="IPR008930">
    <property type="entry name" value="Terpenoid_cyclase/PrenylTrfase"/>
</dbReference>
<dbReference type="InterPro" id="IPR041555">
    <property type="entry name" value="MG3"/>
</dbReference>
<evidence type="ECO:0000259" key="9">
    <source>
        <dbReference type="SMART" id="SM01359"/>
    </source>
</evidence>
<feature type="domain" description="Alpha-2-macroglobulin bait region" evidence="9">
    <location>
        <begin position="505"/>
        <end position="640"/>
    </location>
</feature>
<dbReference type="InterPro" id="IPR036595">
    <property type="entry name" value="A-macroglobulin_rcpt-bd_sf"/>
</dbReference>
<keyword evidence="7" id="KW-0325">Glycoprotein</keyword>
<feature type="chain" id="PRO_5034326331" evidence="8">
    <location>
        <begin position="21"/>
        <end position="1496"/>
    </location>
</feature>
<dbReference type="Gene3D" id="2.60.40.690">
    <property type="entry name" value="Alpha-macroglobulin, receptor-binding domain"/>
    <property type="match status" value="1"/>
</dbReference>
<evidence type="ECO:0000313" key="12">
    <source>
        <dbReference type="Proteomes" id="UP000694844"/>
    </source>
</evidence>
<reference evidence="13" key="1">
    <citation type="submission" date="2025-08" db="UniProtKB">
        <authorList>
            <consortium name="RefSeq"/>
        </authorList>
    </citation>
    <scope>IDENTIFICATION</scope>
    <source>
        <tissue evidence="13">Whole sample</tissue>
    </source>
</reference>